<organism evidence="2 3">
    <name type="scientific">Engystomops pustulosus</name>
    <name type="common">Tungara frog</name>
    <name type="synonym">Physalaemus pustulosus</name>
    <dbReference type="NCBI Taxonomy" id="76066"/>
    <lineage>
        <taxon>Eukaryota</taxon>
        <taxon>Metazoa</taxon>
        <taxon>Chordata</taxon>
        <taxon>Craniata</taxon>
        <taxon>Vertebrata</taxon>
        <taxon>Euteleostomi</taxon>
        <taxon>Amphibia</taxon>
        <taxon>Batrachia</taxon>
        <taxon>Anura</taxon>
        <taxon>Neobatrachia</taxon>
        <taxon>Hyloidea</taxon>
        <taxon>Leptodactylidae</taxon>
        <taxon>Leiuperinae</taxon>
        <taxon>Engystomops</taxon>
    </lineage>
</organism>
<gene>
    <name evidence="2" type="ORF">GDO81_002764</name>
</gene>
<dbReference type="Proteomes" id="UP000824782">
    <property type="component" value="Unassembled WGS sequence"/>
</dbReference>
<dbReference type="AlphaFoldDB" id="A0AAV7DQF0"/>
<reference evidence="2" key="1">
    <citation type="thesis" date="2020" institute="ProQuest LLC" country="789 East Eisenhower Parkway, Ann Arbor, MI, USA">
        <title>Comparative Genomics and Chromosome Evolution.</title>
        <authorList>
            <person name="Mudd A.B."/>
        </authorList>
    </citation>
    <scope>NUCLEOTIDE SEQUENCE</scope>
    <source>
        <strain evidence="2">237g6f4</strain>
        <tissue evidence="2">Blood</tissue>
    </source>
</reference>
<dbReference type="EMBL" id="WNYA01000001">
    <property type="protein sequence ID" value="KAG8598846.1"/>
    <property type="molecule type" value="Genomic_DNA"/>
</dbReference>
<dbReference type="InterPro" id="IPR006578">
    <property type="entry name" value="MADF-dom"/>
</dbReference>
<feature type="domain" description="MADF" evidence="1">
    <location>
        <begin position="1"/>
        <end position="74"/>
    </location>
</feature>
<proteinExistence type="predicted"/>
<accession>A0AAV7DQF0</accession>
<evidence type="ECO:0000313" key="2">
    <source>
        <dbReference type="EMBL" id="KAG8598846.1"/>
    </source>
</evidence>
<sequence>MLWELKNKHRVHREKRNYAWLQICKQMEPKWESFTNPERLRSEEDIRKRWRYMRDRFIRDHAQQEKSGSSPSKKRKMNITMTYYFWWNQDLSTVIISGKILQNKIHT</sequence>
<keyword evidence="3" id="KW-1185">Reference proteome</keyword>
<evidence type="ECO:0000259" key="1">
    <source>
        <dbReference type="Pfam" id="PF10545"/>
    </source>
</evidence>
<name>A0AAV7DQF0_ENGPU</name>
<dbReference type="Pfam" id="PF10545">
    <property type="entry name" value="MADF_DNA_bdg"/>
    <property type="match status" value="1"/>
</dbReference>
<comment type="caution">
    <text evidence="2">The sequence shown here is derived from an EMBL/GenBank/DDBJ whole genome shotgun (WGS) entry which is preliminary data.</text>
</comment>
<protein>
    <recommendedName>
        <fullName evidence="1">MADF domain-containing protein</fullName>
    </recommendedName>
</protein>
<evidence type="ECO:0000313" key="3">
    <source>
        <dbReference type="Proteomes" id="UP000824782"/>
    </source>
</evidence>